<keyword evidence="3" id="KW-1185">Reference proteome</keyword>
<evidence type="ECO:0000313" key="3">
    <source>
        <dbReference type="Proteomes" id="UP000631694"/>
    </source>
</evidence>
<dbReference type="Pfam" id="PF03992">
    <property type="entry name" value="ABM"/>
    <property type="match status" value="1"/>
</dbReference>
<dbReference type="InterPro" id="IPR011008">
    <property type="entry name" value="Dimeric_a/b-barrel"/>
</dbReference>
<evidence type="ECO:0000313" key="2">
    <source>
        <dbReference type="EMBL" id="MBH0238492.1"/>
    </source>
</evidence>
<dbReference type="Proteomes" id="UP000631694">
    <property type="component" value="Unassembled WGS sequence"/>
</dbReference>
<dbReference type="EMBL" id="JADZLT010000050">
    <property type="protein sequence ID" value="MBH0238492.1"/>
    <property type="molecule type" value="Genomic_DNA"/>
</dbReference>
<keyword evidence="2" id="KW-0560">Oxidoreductase</keyword>
<feature type="domain" description="ABM" evidence="1">
    <location>
        <begin position="3"/>
        <end position="91"/>
    </location>
</feature>
<accession>A0A931MYJ7</accession>
<dbReference type="Gene3D" id="3.30.70.100">
    <property type="match status" value="1"/>
</dbReference>
<dbReference type="GO" id="GO:0005829">
    <property type="term" value="C:cytosol"/>
    <property type="evidence" value="ECO:0007669"/>
    <property type="project" value="TreeGrafter"/>
</dbReference>
<dbReference type="PANTHER" id="PTHR33336">
    <property type="entry name" value="QUINOL MONOOXYGENASE YGIN-RELATED"/>
    <property type="match status" value="1"/>
</dbReference>
<name>A0A931MYJ7_9HYPH</name>
<reference evidence="2" key="1">
    <citation type="submission" date="2020-12" db="EMBL/GenBank/DDBJ databases">
        <title>Methylobrevis albus sp. nov., isolated from fresh water lack sediment.</title>
        <authorList>
            <person name="Zou Q."/>
        </authorList>
    </citation>
    <scope>NUCLEOTIDE SEQUENCE</scope>
    <source>
        <strain evidence="2">L22</strain>
    </source>
</reference>
<dbReference type="InterPro" id="IPR050744">
    <property type="entry name" value="AI-2_Isomerase_LsrG"/>
</dbReference>
<gene>
    <name evidence="2" type="ORF">I5731_11715</name>
</gene>
<dbReference type="SUPFAM" id="SSF54909">
    <property type="entry name" value="Dimeric alpha+beta barrel"/>
    <property type="match status" value="1"/>
</dbReference>
<proteinExistence type="predicted"/>
<sequence length="102" mass="11025">MSFVIAVDFDITPGAEAAFLDLVSVNAADSVRLEPGCQRFDVTATADGRSVFLYEIYDDEAAFRAHLETAHYLAFDRASAAMIAAKSVRQLALKASPEKQPA</sequence>
<comment type="caution">
    <text evidence="2">The sequence shown here is derived from an EMBL/GenBank/DDBJ whole genome shotgun (WGS) entry which is preliminary data.</text>
</comment>
<dbReference type="InterPro" id="IPR007138">
    <property type="entry name" value="ABM_dom"/>
</dbReference>
<protein>
    <submittedName>
        <fullName evidence="2">Antibiotic biosynthesis monooxygenase</fullName>
    </submittedName>
</protein>
<dbReference type="RefSeq" id="WP_197311557.1">
    <property type="nucleotide sequence ID" value="NZ_JADZLT010000050.1"/>
</dbReference>
<dbReference type="PANTHER" id="PTHR33336:SF1">
    <property type="entry name" value="(4S)-4-HYDROXY-5-PHOSPHONOOXYPENTANE-2,3-DIONE ISOMERASE"/>
    <property type="match status" value="1"/>
</dbReference>
<evidence type="ECO:0000259" key="1">
    <source>
        <dbReference type="PROSITE" id="PS51725"/>
    </source>
</evidence>
<dbReference type="AlphaFoldDB" id="A0A931MYJ7"/>
<organism evidence="2 3">
    <name type="scientific">Methylobrevis albus</name>
    <dbReference type="NCBI Taxonomy" id="2793297"/>
    <lineage>
        <taxon>Bacteria</taxon>
        <taxon>Pseudomonadati</taxon>
        <taxon>Pseudomonadota</taxon>
        <taxon>Alphaproteobacteria</taxon>
        <taxon>Hyphomicrobiales</taxon>
        <taxon>Pleomorphomonadaceae</taxon>
        <taxon>Methylobrevis</taxon>
    </lineage>
</organism>
<keyword evidence="2" id="KW-0503">Monooxygenase</keyword>
<dbReference type="PROSITE" id="PS51725">
    <property type="entry name" value="ABM"/>
    <property type="match status" value="1"/>
</dbReference>
<dbReference type="GO" id="GO:0004497">
    <property type="term" value="F:monooxygenase activity"/>
    <property type="evidence" value="ECO:0007669"/>
    <property type="project" value="UniProtKB-KW"/>
</dbReference>